<evidence type="ECO:0000256" key="4">
    <source>
        <dbReference type="ARBA" id="ARBA00022692"/>
    </source>
</evidence>
<reference evidence="9 10" key="1">
    <citation type="submission" date="2023-03" db="EMBL/GenBank/DDBJ databases">
        <title>Complete genome sequence of Tepidibacter sp. SWIR-1, isolated from a deep-sea hydrothermal vent.</title>
        <authorList>
            <person name="Li X."/>
        </authorList>
    </citation>
    <scope>NUCLEOTIDE SEQUENCE [LARGE SCALE GENOMIC DNA]</scope>
    <source>
        <strain evidence="9 10">SWIR-1</strain>
    </source>
</reference>
<feature type="transmembrane region" description="Helical" evidence="8">
    <location>
        <begin position="221"/>
        <end position="238"/>
    </location>
</feature>
<keyword evidence="4 8" id="KW-0812">Transmembrane</keyword>
<dbReference type="InterPro" id="IPR050277">
    <property type="entry name" value="Sodium:Solute_Symporter"/>
</dbReference>
<dbReference type="Gene3D" id="1.20.1730.10">
    <property type="entry name" value="Sodium/glucose cotransporter"/>
    <property type="match status" value="1"/>
</dbReference>
<evidence type="ECO:0000313" key="10">
    <source>
        <dbReference type="Proteomes" id="UP001222800"/>
    </source>
</evidence>
<feature type="transmembrane region" description="Helical" evidence="8">
    <location>
        <begin position="350"/>
        <end position="370"/>
    </location>
</feature>
<dbReference type="EMBL" id="CP120733">
    <property type="protein sequence ID" value="WFD12296.1"/>
    <property type="molecule type" value="Genomic_DNA"/>
</dbReference>
<dbReference type="Proteomes" id="UP001222800">
    <property type="component" value="Chromosome"/>
</dbReference>
<protein>
    <submittedName>
        <fullName evidence="9">Sodium:solute symporter family protein</fullName>
    </submittedName>
</protein>
<evidence type="ECO:0000256" key="1">
    <source>
        <dbReference type="ARBA" id="ARBA00004141"/>
    </source>
</evidence>
<dbReference type="PROSITE" id="PS50283">
    <property type="entry name" value="NA_SOLUT_SYMP_3"/>
    <property type="match status" value="1"/>
</dbReference>
<gene>
    <name evidence="9" type="ORF">P4S50_09470</name>
</gene>
<evidence type="ECO:0000256" key="8">
    <source>
        <dbReference type="SAM" id="Phobius"/>
    </source>
</evidence>
<feature type="transmembrane region" description="Helical" evidence="8">
    <location>
        <begin position="305"/>
        <end position="329"/>
    </location>
</feature>
<keyword evidence="10" id="KW-1185">Reference proteome</keyword>
<proteinExistence type="inferred from homology"/>
<accession>A0ABY8EH93</accession>
<feature type="transmembrane region" description="Helical" evidence="8">
    <location>
        <begin position="434"/>
        <end position="451"/>
    </location>
</feature>
<feature type="transmembrane region" description="Helical" evidence="8">
    <location>
        <begin position="6"/>
        <end position="24"/>
    </location>
</feature>
<dbReference type="RefSeq" id="WP_277734629.1">
    <property type="nucleotide sequence ID" value="NZ_CP120733.1"/>
</dbReference>
<feature type="transmembrane region" description="Helical" evidence="8">
    <location>
        <begin position="153"/>
        <end position="171"/>
    </location>
</feature>
<keyword evidence="6 8" id="KW-0472">Membrane</keyword>
<evidence type="ECO:0000256" key="2">
    <source>
        <dbReference type="ARBA" id="ARBA00006434"/>
    </source>
</evidence>
<feature type="transmembrane region" description="Helical" evidence="8">
    <location>
        <begin position="376"/>
        <end position="401"/>
    </location>
</feature>
<dbReference type="Pfam" id="PF00474">
    <property type="entry name" value="SSF"/>
    <property type="match status" value="1"/>
</dbReference>
<organism evidence="9 10">
    <name type="scientific">Tepidibacter hydrothermalis</name>
    <dbReference type="NCBI Taxonomy" id="3036126"/>
    <lineage>
        <taxon>Bacteria</taxon>
        <taxon>Bacillati</taxon>
        <taxon>Bacillota</taxon>
        <taxon>Clostridia</taxon>
        <taxon>Peptostreptococcales</taxon>
        <taxon>Peptostreptococcaceae</taxon>
        <taxon>Tepidibacter</taxon>
    </lineage>
</organism>
<name>A0ABY8EH93_9FIRM</name>
<keyword evidence="5 8" id="KW-1133">Transmembrane helix</keyword>
<comment type="similarity">
    <text evidence="2 7">Belongs to the sodium:solute symporter (SSF) (TC 2.A.21) family.</text>
</comment>
<sequence>MLTLWENGLIIICALIFVGIGYYFSKNVKDMESYYLGNRSLPWSLIVGTLVASWYGGVGTVGSVEYAAIYGISAWAVWSIAAHIGRMPLALWVGPKIHIRTDITVPDLLESFYGKHVALLGAVLMFIYCAQLGEITAMGIIGEVAWGIDKQTIGLILVSIVVILTVLGGFMGVAVTDMILFFCMVFGLTMIMPQQFEKIGGFVGLTEALKDTPQLMHPTKGMSMMKALMLIVYSFGAYSDPTFYQRFSAANSPKVGRRALLTCFSLWICFDIVLVMTGLIVRATYPDMPPAAGYITLVLSSLPKGIRVLFIIGILGSIISTLDSYYLAAGATLANDIYGRITKKESTQKQLVTFTRIGVVVAATMGLSVAFKFENVYDACLFVGSIWMGSAFVPIVGALLGNGRRTELGGLLGMLGGGFTFGYFKMFPLKEFELEPLVIAIPVSFIAWFIGNKIGKDLNTNNEAVTIKEN</sequence>
<evidence type="ECO:0000256" key="7">
    <source>
        <dbReference type="RuleBase" id="RU362091"/>
    </source>
</evidence>
<evidence type="ECO:0000256" key="6">
    <source>
        <dbReference type="ARBA" id="ARBA00023136"/>
    </source>
</evidence>
<comment type="subcellular location">
    <subcellularLocation>
        <location evidence="1">Membrane</location>
        <topology evidence="1">Multi-pass membrane protein</topology>
    </subcellularLocation>
</comment>
<evidence type="ECO:0000256" key="5">
    <source>
        <dbReference type="ARBA" id="ARBA00022989"/>
    </source>
</evidence>
<feature type="transmembrane region" description="Helical" evidence="8">
    <location>
        <begin position="259"/>
        <end position="285"/>
    </location>
</feature>
<evidence type="ECO:0000313" key="9">
    <source>
        <dbReference type="EMBL" id="WFD12296.1"/>
    </source>
</evidence>
<dbReference type="InterPro" id="IPR038377">
    <property type="entry name" value="Na/Glc_symporter_sf"/>
</dbReference>
<feature type="transmembrane region" description="Helical" evidence="8">
    <location>
        <begin position="67"/>
        <end position="85"/>
    </location>
</feature>
<keyword evidence="3" id="KW-0813">Transport</keyword>
<feature type="transmembrane region" description="Helical" evidence="8">
    <location>
        <begin position="36"/>
        <end position="55"/>
    </location>
</feature>
<dbReference type="PANTHER" id="PTHR48086:SF7">
    <property type="entry name" value="SODIUM-SOLUTE SYMPORTER-RELATED"/>
    <property type="match status" value="1"/>
</dbReference>
<dbReference type="CDD" id="cd10322">
    <property type="entry name" value="SLC5sbd"/>
    <property type="match status" value="1"/>
</dbReference>
<feature type="transmembrane region" description="Helical" evidence="8">
    <location>
        <begin position="117"/>
        <end position="141"/>
    </location>
</feature>
<dbReference type="InterPro" id="IPR001734">
    <property type="entry name" value="Na/solute_symporter"/>
</dbReference>
<feature type="transmembrane region" description="Helical" evidence="8">
    <location>
        <begin position="408"/>
        <end position="428"/>
    </location>
</feature>
<evidence type="ECO:0000256" key="3">
    <source>
        <dbReference type="ARBA" id="ARBA00022448"/>
    </source>
</evidence>
<dbReference type="PANTHER" id="PTHR48086">
    <property type="entry name" value="SODIUM/PROLINE SYMPORTER-RELATED"/>
    <property type="match status" value="1"/>
</dbReference>